<sequence>MDMLFGVILVAKPGGCVWKVEGICEVPVVRKNAIANIKASFPSNTTTAECEAKVLSAINSSSPNANANVTCSEASLRKRKSLNPSPIVRFDVDIELTITMVVDTDEENSDNDTESDTTDTAVSRINMTTVDVEEVVKEVPQAEEESDISQFEGKYFTPQACNATLQNDTYRVIYETKIFISSTGKINDIIDAFEPDLIDGHSLCVEFSDIYDILYITIDSASQEGNFYTVGVEIEQEVEKEIGEILESLAISGVVVYPDSKKTLVTMLLAEGVNFDLSVIVEFENDWTWSSELLDKTSSSYALLTSVINNIFSSSWDAIATDNNLDLDVRIRYSKNRVSRRRRSATASTIVNIILDYKKTENNTNINSPSDLQTLEASIMAELQTALATDAEQNDATNFLSNNFEPSINCELMVSFDSVVDQEISTTVLPTTIYVNTVQNERIVAIEEAVDDMEGNLENLSLVDIKLTEEISDLSDHITNVEKSAEKKERDYYSYSFSE</sequence>
<protein>
    <submittedName>
        <fullName evidence="2">Oidioi.mRNA.OKI2018_I69.chr2.g7093.t1.cds</fullName>
    </submittedName>
</protein>
<proteinExistence type="predicted"/>
<accession>A0ABN7T614</accession>
<evidence type="ECO:0000313" key="3">
    <source>
        <dbReference type="Proteomes" id="UP001158576"/>
    </source>
</evidence>
<dbReference type="EMBL" id="OU015567">
    <property type="protein sequence ID" value="CAG5112929.1"/>
    <property type="molecule type" value="Genomic_DNA"/>
</dbReference>
<feature type="coiled-coil region" evidence="1">
    <location>
        <begin position="443"/>
        <end position="491"/>
    </location>
</feature>
<dbReference type="Proteomes" id="UP001158576">
    <property type="component" value="Chromosome 2"/>
</dbReference>
<evidence type="ECO:0000313" key="2">
    <source>
        <dbReference type="EMBL" id="CAG5112929.1"/>
    </source>
</evidence>
<evidence type="ECO:0000256" key="1">
    <source>
        <dbReference type="SAM" id="Coils"/>
    </source>
</evidence>
<reference evidence="2 3" key="1">
    <citation type="submission" date="2021-04" db="EMBL/GenBank/DDBJ databases">
        <authorList>
            <person name="Bliznina A."/>
        </authorList>
    </citation>
    <scope>NUCLEOTIDE SEQUENCE [LARGE SCALE GENOMIC DNA]</scope>
</reference>
<name>A0ABN7T614_OIKDI</name>
<keyword evidence="1" id="KW-0175">Coiled coil</keyword>
<keyword evidence="3" id="KW-1185">Reference proteome</keyword>
<gene>
    <name evidence="2" type="ORF">OKIOD_LOCUS15858</name>
</gene>
<organism evidence="2 3">
    <name type="scientific">Oikopleura dioica</name>
    <name type="common">Tunicate</name>
    <dbReference type="NCBI Taxonomy" id="34765"/>
    <lineage>
        <taxon>Eukaryota</taxon>
        <taxon>Metazoa</taxon>
        <taxon>Chordata</taxon>
        <taxon>Tunicata</taxon>
        <taxon>Appendicularia</taxon>
        <taxon>Copelata</taxon>
        <taxon>Oikopleuridae</taxon>
        <taxon>Oikopleura</taxon>
    </lineage>
</organism>